<dbReference type="GO" id="GO:0071222">
    <property type="term" value="P:cellular response to lipopolysaccharide"/>
    <property type="evidence" value="ECO:0007669"/>
    <property type="project" value="TreeGrafter"/>
</dbReference>
<reference evidence="4" key="2">
    <citation type="submission" date="2025-09" db="UniProtKB">
        <authorList>
            <consortium name="Ensembl"/>
        </authorList>
    </citation>
    <scope>IDENTIFICATION</scope>
</reference>
<sequence>SEEQVTLITDSMTVTSTDQEKLQLLNKNTELRRINKELMKLNEEWDQVYRSMTLSLQQRVEALELENSAIKTYNSKLLLKDYYEHALMLEVKRNQELQEHIRHMESRLPPSDPPSEQSAPSTQVLSLSPCSLSTLYQYMMCAVSVPQGNFMTVSSSTAPPREITLYDLADGHIDVLCQQTQIYEAEFQTEHNSHKNTLQENRRLRKKREELRQQVALLQEQVVYEDDFKRERSDKLLLQRLLKKTQPPPTDPVLTHRCSNARRPAEGDKRTRHEEQPQKNHHPLCPKHQPR</sequence>
<dbReference type="Proteomes" id="UP000261520">
    <property type="component" value="Unplaced"/>
</dbReference>
<dbReference type="PANTHER" id="PTHR31882">
    <property type="entry name" value="TNFAIP3-INTERACTING PROTEIN COILED COIL FAMILY MEMBER"/>
    <property type="match status" value="1"/>
</dbReference>
<evidence type="ECO:0000313" key="5">
    <source>
        <dbReference type="Proteomes" id="UP000261520"/>
    </source>
</evidence>
<dbReference type="STRING" id="409849.ENSPMGP00000001569"/>
<feature type="compositionally biased region" description="Basic and acidic residues" evidence="3">
    <location>
        <begin position="263"/>
        <end position="278"/>
    </location>
</feature>
<reference evidence="4" key="1">
    <citation type="submission" date="2025-08" db="UniProtKB">
        <authorList>
            <consortium name="Ensembl"/>
        </authorList>
    </citation>
    <scope>IDENTIFICATION</scope>
</reference>
<evidence type="ECO:0000256" key="3">
    <source>
        <dbReference type="SAM" id="MobiDB-lite"/>
    </source>
</evidence>
<dbReference type="PANTHER" id="PTHR31882:SF9">
    <property type="entry name" value="SI:CH211-153B23.7"/>
    <property type="match status" value="1"/>
</dbReference>
<feature type="compositionally biased region" description="Basic residues" evidence="3">
    <location>
        <begin position="279"/>
        <end position="291"/>
    </location>
</feature>
<evidence type="ECO:0000256" key="2">
    <source>
        <dbReference type="SAM" id="Coils"/>
    </source>
</evidence>
<feature type="region of interest" description="Disordered" evidence="3">
    <location>
        <begin position="242"/>
        <end position="291"/>
    </location>
</feature>
<protein>
    <submittedName>
        <fullName evidence="4">Uncharacterized protein</fullName>
    </submittedName>
</protein>
<dbReference type="Ensembl" id="ENSPMGT00000001666.1">
    <property type="protein sequence ID" value="ENSPMGP00000001569.1"/>
    <property type="gene ID" value="ENSPMGG00000001404.1"/>
</dbReference>
<keyword evidence="1 2" id="KW-0175">Coiled coil</keyword>
<accession>A0A3B3ZAJ6</accession>
<keyword evidence="5" id="KW-1185">Reference proteome</keyword>
<dbReference type="GO" id="GO:0043122">
    <property type="term" value="P:regulation of canonical NF-kappaB signal transduction"/>
    <property type="evidence" value="ECO:0007669"/>
    <property type="project" value="UniProtKB-ARBA"/>
</dbReference>
<dbReference type="GO" id="GO:0006357">
    <property type="term" value="P:regulation of transcription by RNA polymerase II"/>
    <property type="evidence" value="ECO:0007669"/>
    <property type="project" value="TreeGrafter"/>
</dbReference>
<name>A0A3B3ZAJ6_9GOBI</name>
<evidence type="ECO:0000256" key="1">
    <source>
        <dbReference type="ARBA" id="ARBA00023054"/>
    </source>
</evidence>
<feature type="coiled-coil region" evidence="2">
    <location>
        <begin position="194"/>
        <end position="221"/>
    </location>
</feature>
<evidence type="ECO:0000313" key="4">
    <source>
        <dbReference type="Ensembl" id="ENSPMGP00000001569.1"/>
    </source>
</evidence>
<proteinExistence type="predicted"/>
<dbReference type="AlphaFoldDB" id="A0A3B3ZAJ6"/>
<dbReference type="GO" id="GO:0005737">
    <property type="term" value="C:cytoplasm"/>
    <property type="evidence" value="ECO:0007669"/>
    <property type="project" value="UniProtKB-ARBA"/>
</dbReference>
<organism evidence="4 5">
    <name type="scientific">Periophthalmus magnuspinnatus</name>
    <dbReference type="NCBI Taxonomy" id="409849"/>
    <lineage>
        <taxon>Eukaryota</taxon>
        <taxon>Metazoa</taxon>
        <taxon>Chordata</taxon>
        <taxon>Craniata</taxon>
        <taxon>Vertebrata</taxon>
        <taxon>Euteleostomi</taxon>
        <taxon>Actinopterygii</taxon>
        <taxon>Neopterygii</taxon>
        <taxon>Teleostei</taxon>
        <taxon>Neoteleostei</taxon>
        <taxon>Acanthomorphata</taxon>
        <taxon>Gobiaria</taxon>
        <taxon>Gobiiformes</taxon>
        <taxon>Gobioidei</taxon>
        <taxon>Gobiidae</taxon>
        <taxon>Oxudercinae</taxon>
        <taxon>Periophthalmus</taxon>
    </lineage>
</organism>